<dbReference type="NCBIfam" id="TIGR00589">
    <property type="entry name" value="ogt"/>
    <property type="match status" value="1"/>
</dbReference>
<evidence type="ECO:0000256" key="5">
    <source>
        <dbReference type="ARBA" id="ARBA00022763"/>
    </source>
</evidence>
<dbReference type="RefSeq" id="WP_093004013.1">
    <property type="nucleotide sequence ID" value="NZ_FNZZ01000002.1"/>
</dbReference>
<sequence length="163" mass="17295">MLYRTSLPSPIGTLTLVASDAGLVAILWPDEAPDRVRLGDASERDDHPVLAAAAAQLSGYFAGTRTAFDLPLDPQGTPFQRDVWLALADIPFAETRSYAEIARAIGRPTATRAVGAANGRNPLSIVAPCHRVVGANGALTGFAGGLPAKRFLLDHERHISEAW</sequence>
<evidence type="ECO:0000256" key="7">
    <source>
        <dbReference type="ARBA" id="ARBA00049348"/>
    </source>
</evidence>
<dbReference type="Pfam" id="PF01035">
    <property type="entry name" value="DNA_binding_1"/>
    <property type="match status" value="1"/>
</dbReference>
<dbReference type="HAMAP" id="MF_00772">
    <property type="entry name" value="OGT"/>
    <property type="match status" value="1"/>
</dbReference>
<dbReference type="GO" id="GO:0003908">
    <property type="term" value="F:methylated-DNA-[protein]-cysteine S-methyltransferase activity"/>
    <property type="evidence" value="ECO:0007669"/>
    <property type="project" value="UniProtKB-UniRule"/>
</dbReference>
<dbReference type="GO" id="GO:0006307">
    <property type="term" value="P:DNA alkylation repair"/>
    <property type="evidence" value="ECO:0007669"/>
    <property type="project" value="UniProtKB-UniRule"/>
</dbReference>
<dbReference type="CDD" id="cd06445">
    <property type="entry name" value="ATase"/>
    <property type="match status" value="1"/>
</dbReference>
<dbReference type="InterPro" id="IPR008332">
    <property type="entry name" value="MethylG_MeTrfase_N"/>
</dbReference>
<dbReference type="InterPro" id="IPR014048">
    <property type="entry name" value="MethylDNA_cys_MeTrfase_DNA-bd"/>
</dbReference>
<protein>
    <recommendedName>
        <fullName evidence="8">Methylated-DNA--protein-cysteine methyltransferase</fullName>
        <ecNumber evidence="8">2.1.1.63</ecNumber>
    </recommendedName>
    <alternativeName>
        <fullName evidence="8">6-O-methylguanine-DNA methyltransferase</fullName>
        <shortName evidence="8">MGMT</shortName>
    </alternativeName>
    <alternativeName>
        <fullName evidence="8">O-6-methylguanine-DNA-alkyltransferase</fullName>
    </alternativeName>
</protein>
<dbReference type="Gene3D" id="1.10.10.10">
    <property type="entry name" value="Winged helix-like DNA-binding domain superfamily/Winged helix DNA-binding domain"/>
    <property type="match status" value="1"/>
</dbReference>
<name>A0A1H7KL26_9SPHN</name>
<keyword evidence="8" id="KW-0963">Cytoplasm</keyword>
<dbReference type="AlphaFoldDB" id="A0A1H7KL26"/>
<dbReference type="GO" id="GO:0005737">
    <property type="term" value="C:cytoplasm"/>
    <property type="evidence" value="ECO:0007669"/>
    <property type="project" value="UniProtKB-SubCell"/>
</dbReference>
<evidence type="ECO:0000259" key="10">
    <source>
        <dbReference type="Pfam" id="PF02870"/>
    </source>
</evidence>
<dbReference type="EMBL" id="FNZZ01000002">
    <property type="protein sequence ID" value="SEK87482.1"/>
    <property type="molecule type" value="Genomic_DNA"/>
</dbReference>
<feature type="domain" description="Methylguanine DNA methyltransferase ribonuclease-like" evidence="10">
    <location>
        <begin position="2"/>
        <end position="74"/>
    </location>
</feature>
<dbReference type="GO" id="GO:0032259">
    <property type="term" value="P:methylation"/>
    <property type="evidence" value="ECO:0007669"/>
    <property type="project" value="UniProtKB-KW"/>
</dbReference>
<dbReference type="Gene3D" id="3.30.160.70">
    <property type="entry name" value="Methylated DNA-protein cysteine methyltransferase domain"/>
    <property type="match status" value="1"/>
</dbReference>
<evidence type="ECO:0000259" key="9">
    <source>
        <dbReference type="Pfam" id="PF01035"/>
    </source>
</evidence>
<evidence type="ECO:0000256" key="3">
    <source>
        <dbReference type="ARBA" id="ARBA00022603"/>
    </source>
</evidence>
<feature type="domain" description="Methylated-DNA-[protein]-cysteine S-methyltransferase DNA binding" evidence="9">
    <location>
        <begin position="78"/>
        <end position="157"/>
    </location>
</feature>
<keyword evidence="12" id="KW-1185">Reference proteome</keyword>
<evidence type="ECO:0000256" key="1">
    <source>
        <dbReference type="ARBA" id="ARBA00001286"/>
    </source>
</evidence>
<comment type="subcellular location">
    <subcellularLocation>
        <location evidence="8">Cytoplasm</location>
    </subcellularLocation>
</comment>
<evidence type="ECO:0000256" key="8">
    <source>
        <dbReference type="HAMAP-Rule" id="MF_00772"/>
    </source>
</evidence>
<evidence type="ECO:0000313" key="12">
    <source>
        <dbReference type="Proteomes" id="UP000199214"/>
    </source>
</evidence>
<dbReference type="SUPFAM" id="SSF53155">
    <property type="entry name" value="Methylated DNA-protein cysteine methyltransferase domain"/>
    <property type="match status" value="1"/>
</dbReference>
<keyword evidence="6 8" id="KW-0234">DNA repair</keyword>
<dbReference type="STRING" id="1855283.SAMN05216382_1019"/>
<dbReference type="EC" id="2.1.1.63" evidence="8"/>
<proteinExistence type="inferred from homology"/>
<comment type="similarity">
    <text evidence="2 8">Belongs to the MGMT family.</text>
</comment>
<evidence type="ECO:0000313" key="11">
    <source>
        <dbReference type="EMBL" id="SEK87482.1"/>
    </source>
</evidence>
<comment type="catalytic activity">
    <reaction evidence="1 8">
        <text>a 4-O-methyl-thymidine in DNA + L-cysteinyl-[protein] = a thymidine in DNA + S-methyl-L-cysteinyl-[protein]</text>
        <dbReference type="Rhea" id="RHEA:53428"/>
        <dbReference type="Rhea" id="RHEA-COMP:10131"/>
        <dbReference type="Rhea" id="RHEA-COMP:10132"/>
        <dbReference type="Rhea" id="RHEA-COMP:13555"/>
        <dbReference type="Rhea" id="RHEA-COMP:13556"/>
        <dbReference type="ChEBI" id="CHEBI:29950"/>
        <dbReference type="ChEBI" id="CHEBI:82612"/>
        <dbReference type="ChEBI" id="CHEBI:137386"/>
        <dbReference type="ChEBI" id="CHEBI:137387"/>
        <dbReference type="EC" id="2.1.1.63"/>
    </reaction>
</comment>
<comment type="miscellaneous">
    <text evidence="8">This enzyme catalyzes only one turnover and therefore is not strictly catalytic. According to one definition, an enzyme is a biocatalyst that acts repeatedly and over many reaction cycles.</text>
</comment>
<dbReference type="InterPro" id="IPR036388">
    <property type="entry name" value="WH-like_DNA-bd_sf"/>
</dbReference>
<dbReference type="PANTHER" id="PTHR10815:SF5">
    <property type="entry name" value="METHYLATED-DNA--PROTEIN-CYSTEINE METHYLTRANSFERASE"/>
    <property type="match status" value="1"/>
</dbReference>
<gene>
    <name evidence="11" type="ORF">SAMN05216382_1019</name>
</gene>
<dbReference type="InterPro" id="IPR036217">
    <property type="entry name" value="MethylDNA_cys_MeTrfase_DNAb"/>
</dbReference>
<dbReference type="PANTHER" id="PTHR10815">
    <property type="entry name" value="METHYLATED-DNA--PROTEIN-CYSTEINE METHYLTRANSFERASE"/>
    <property type="match status" value="1"/>
</dbReference>
<comment type="function">
    <text evidence="8">Involved in the cellular defense against the biological effects of O6-methylguanine (O6-MeG) and O4-methylthymine (O4-MeT) in DNA. Repairs the methylated nucleobase in DNA by stoichiometrically transferring the methyl group to a cysteine residue in the enzyme. This is a suicide reaction: the enzyme is irreversibly inactivated.</text>
</comment>
<evidence type="ECO:0000256" key="6">
    <source>
        <dbReference type="ARBA" id="ARBA00023204"/>
    </source>
</evidence>
<keyword evidence="4 8" id="KW-0808">Transferase</keyword>
<evidence type="ECO:0000256" key="4">
    <source>
        <dbReference type="ARBA" id="ARBA00022679"/>
    </source>
</evidence>
<evidence type="ECO:0000256" key="2">
    <source>
        <dbReference type="ARBA" id="ARBA00008711"/>
    </source>
</evidence>
<accession>A0A1H7KL26</accession>
<reference evidence="12" key="1">
    <citation type="submission" date="2016-10" db="EMBL/GenBank/DDBJ databases">
        <authorList>
            <person name="Varghese N."/>
            <person name="Submissions S."/>
        </authorList>
    </citation>
    <scope>NUCLEOTIDE SEQUENCE [LARGE SCALE GENOMIC DNA]</scope>
    <source>
        <strain evidence="12">JS21-1</strain>
    </source>
</reference>
<dbReference type="InterPro" id="IPR036631">
    <property type="entry name" value="MGMT_N_sf"/>
</dbReference>
<comment type="catalytic activity">
    <reaction evidence="7 8">
        <text>a 6-O-methyl-2'-deoxyguanosine in DNA + L-cysteinyl-[protein] = S-methyl-L-cysteinyl-[protein] + a 2'-deoxyguanosine in DNA</text>
        <dbReference type="Rhea" id="RHEA:24000"/>
        <dbReference type="Rhea" id="RHEA-COMP:10131"/>
        <dbReference type="Rhea" id="RHEA-COMP:10132"/>
        <dbReference type="Rhea" id="RHEA-COMP:11367"/>
        <dbReference type="Rhea" id="RHEA-COMP:11368"/>
        <dbReference type="ChEBI" id="CHEBI:29950"/>
        <dbReference type="ChEBI" id="CHEBI:82612"/>
        <dbReference type="ChEBI" id="CHEBI:85445"/>
        <dbReference type="ChEBI" id="CHEBI:85448"/>
        <dbReference type="EC" id="2.1.1.63"/>
    </reaction>
</comment>
<dbReference type="InterPro" id="IPR023546">
    <property type="entry name" value="MGMT"/>
</dbReference>
<dbReference type="OrthoDB" id="9802228at2"/>
<dbReference type="SUPFAM" id="SSF46767">
    <property type="entry name" value="Methylated DNA-protein cysteine methyltransferase, C-terminal domain"/>
    <property type="match status" value="1"/>
</dbReference>
<dbReference type="Pfam" id="PF02870">
    <property type="entry name" value="Methyltransf_1N"/>
    <property type="match status" value="1"/>
</dbReference>
<dbReference type="Proteomes" id="UP000199214">
    <property type="component" value="Unassembled WGS sequence"/>
</dbReference>
<feature type="active site" description="Nucleophile; methyl group acceptor" evidence="8">
    <location>
        <position position="129"/>
    </location>
</feature>
<dbReference type="FunFam" id="1.10.10.10:FF:000214">
    <property type="entry name" value="Methylated-DNA--protein-cysteine methyltransferase"/>
    <property type="match status" value="1"/>
</dbReference>
<organism evidence="11 12">
    <name type="scientific">Sphingomonas palmae</name>
    <dbReference type="NCBI Taxonomy" id="1855283"/>
    <lineage>
        <taxon>Bacteria</taxon>
        <taxon>Pseudomonadati</taxon>
        <taxon>Pseudomonadota</taxon>
        <taxon>Alphaproteobacteria</taxon>
        <taxon>Sphingomonadales</taxon>
        <taxon>Sphingomonadaceae</taxon>
        <taxon>Sphingomonas</taxon>
    </lineage>
</organism>
<keyword evidence="5 8" id="KW-0227">DNA damage</keyword>
<keyword evidence="3 8" id="KW-0489">Methyltransferase</keyword>